<protein>
    <submittedName>
        <fullName evidence="3">Uncharacterized protein</fullName>
    </submittedName>
</protein>
<keyword evidence="1" id="KW-0812">Transmembrane</keyword>
<dbReference type="Proteomes" id="UP000324853">
    <property type="component" value="Unassembled WGS sequence"/>
</dbReference>
<evidence type="ECO:0000256" key="2">
    <source>
        <dbReference type="SAM" id="SignalP"/>
    </source>
</evidence>
<sequence length="95" mass="10017">MKKTLAVLATVAAVGVTAVAAPAPAEARHIGPGLAFGLAAGAITAGAIAASHPYGYDYYGPGYGYYGGPAYVYGPGPYAYYGGPYYRYHRYYRHW</sequence>
<organism evidence="3 4">
    <name type="scientific">Bradyrhizobium cytisi</name>
    <dbReference type="NCBI Taxonomy" id="515489"/>
    <lineage>
        <taxon>Bacteria</taxon>
        <taxon>Pseudomonadati</taxon>
        <taxon>Pseudomonadota</taxon>
        <taxon>Alphaproteobacteria</taxon>
        <taxon>Hyphomicrobiales</taxon>
        <taxon>Nitrobacteraceae</taxon>
        <taxon>Bradyrhizobium</taxon>
    </lineage>
</organism>
<evidence type="ECO:0000256" key="1">
    <source>
        <dbReference type="SAM" id="Phobius"/>
    </source>
</evidence>
<feature type="transmembrane region" description="Helical" evidence="1">
    <location>
        <begin position="30"/>
        <end position="50"/>
    </location>
</feature>
<accession>A0A5S4WDP7</accession>
<name>A0A5S4WDP7_9BRAD</name>
<feature type="chain" id="PRO_5024289160" evidence="2">
    <location>
        <begin position="21"/>
        <end position="95"/>
    </location>
</feature>
<feature type="signal peptide" evidence="2">
    <location>
        <begin position="1"/>
        <end position="20"/>
    </location>
</feature>
<reference evidence="3 4" key="1">
    <citation type="submission" date="2019-08" db="EMBL/GenBank/DDBJ databases">
        <title>Bradyrhizobium hipponensis sp. nov., a rhizobium isolated from a Lupinus angustifolius root nodule in Tunisia.</title>
        <authorList>
            <person name="Off K."/>
            <person name="Rejili M."/>
            <person name="Mars M."/>
            <person name="Brachmann A."/>
            <person name="Marin M."/>
        </authorList>
    </citation>
    <scope>NUCLEOTIDE SEQUENCE [LARGE SCALE GENOMIC DNA]</scope>
    <source>
        <strain evidence="3 4">CTAW11</strain>
    </source>
</reference>
<dbReference type="RefSeq" id="WP_148753902.1">
    <property type="nucleotide sequence ID" value="NZ_VSSR01000043.1"/>
</dbReference>
<proteinExistence type="predicted"/>
<keyword evidence="2" id="KW-0732">Signal</keyword>
<comment type="caution">
    <text evidence="3">The sequence shown here is derived from an EMBL/GenBank/DDBJ whole genome shotgun (WGS) entry which is preliminary data.</text>
</comment>
<evidence type="ECO:0000313" key="3">
    <source>
        <dbReference type="EMBL" id="TYL79813.1"/>
    </source>
</evidence>
<keyword evidence="1" id="KW-0472">Membrane</keyword>
<keyword evidence="4" id="KW-1185">Reference proteome</keyword>
<keyword evidence="1" id="KW-1133">Transmembrane helix</keyword>
<gene>
    <name evidence="3" type="ORF">FXB38_26600</name>
</gene>
<dbReference type="AlphaFoldDB" id="A0A5S4WDP7"/>
<evidence type="ECO:0000313" key="4">
    <source>
        <dbReference type="Proteomes" id="UP000324853"/>
    </source>
</evidence>
<dbReference type="EMBL" id="VSSR01000043">
    <property type="protein sequence ID" value="TYL79813.1"/>
    <property type="molecule type" value="Genomic_DNA"/>
</dbReference>